<organism evidence="1 2">
    <name type="scientific">Inquilinus ginsengisoli</name>
    <dbReference type="NCBI Taxonomy" id="363840"/>
    <lineage>
        <taxon>Bacteria</taxon>
        <taxon>Pseudomonadati</taxon>
        <taxon>Pseudomonadota</taxon>
        <taxon>Alphaproteobacteria</taxon>
        <taxon>Rhodospirillales</taxon>
        <taxon>Rhodospirillaceae</taxon>
        <taxon>Inquilinus</taxon>
    </lineage>
</organism>
<dbReference type="EMBL" id="JAVDPW010000009">
    <property type="protein sequence ID" value="MDR6292356.1"/>
    <property type="molecule type" value="Genomic_DNA"/>
</dbReference>
<reference evidence="1 2" key="1">
    <citation type="submission" date="2023-07" db="EMBL/GenBank/DDBJ databases">
        <title>Sorghum-associated microbial communities from plants grown in Nebraska, USA.</title>
        <authorList>
            <person name="Schachtman D."/>
        </authorList>
    </citation>
    <scope>NUCLEOTIDE SEQUENCE [LARGE SCALE GENOMIC DNA]</scope>
    <source>
        <strain evidence="1 2">584</strain>
    </source>
</reference>
<dbReference type="RefSeq" id="WP_309798387.1">
    <property type="nucleotide sequence ID" value="NZ_JAVDPW010000009.1"/>
</dbReference>
<accession>A0ABU1JUQ9</accession>
<keyword evidence="2" id="KW-1185">Reference proteome</keyword>
<protein>
    <recommendedName>
        <fullName evidence="3">Tail fiber domain-containing protein</fullName>
    </recommendedName>
</protein>
<evidence type="ECO:0008006" key="3">
    <source>
        <dbReference type="Google" id="ProtNLM"/>
    </source>
</evidence>
<evidence type="ECO:0000313" key="1">
    <source>
        <dbReference type="EMBL" id="MDR6292356.1"/>
    </source>
</evidence>
<dbReference type="Proteomes" id="UP001262410">
    <property type="component" value="Unassembled WGS sequence"/>
</dbReference>
<comment type="caution">
    <text evidence="1">The sequence shown here is derived from an EMBL/GenBank/DDBJ whole genome shotgun (WGS) entry which is preliminary data.</text>
</comment>
<evidence type="ECO:0000313" key="2">
    <source>
        <dbReference type="Proteomes" id="UP001262410"/>
    </source>
</evidence>
<name>A0ABU1JUQ9_9PROT</name>
<sequence>MGGGSQTSKTESAPWKPIQGELSDAANQVQHGWRDAYAAGPTPTSPYMQQGWDAIAGQVNNQGSLLNNTLGLANNTVQGNYLSAGNPYFQQAYQGAADQATRAYSSAVDPAMRQYQSQMDQNLSQWKNAISPGIDAQFAAGGRLGSGLFANARNEGETNVARQFSDAQSNQAQYLADSNDALARNLTSTAGNMAYQNYGDERARQNAAMQQAPALSTLPGGILQQIGQQQMDAQNAQKQWSLNLGQQYVGGLAPLMGAGGTSTTKQPGQNPWLQALGLGLQGAAMFV</sequence>
<gene>
    <name evidence="1" type="ORF">E9232_004896</name>
</gene>
<proteinExistence type="predicted"/>